<comment type="function">
    <text evidence="7">Binds to the 23S rRNA.</text>
</comment>
<gene>
    <name evidence="7" type="primary">rplI</name>
    <name evidence="10" type="ORF">HMPREF9453_01275</name>
</gene>
<dbReference type="AlphaFoldDB" id="H1D0Y7"/>
<dbReference type="GO" id="GO:0006412">
    <property type="term" value="P:translation"/>
    <property type="evidence" value="ECO:0007669"/>
    <property type="project" value="UniProtKB-UniRule"/>
</dbReference>
<sequence length="148" mass="16341">MKVVLLQDVKKMGKKGDVVEVSDGYGRNVLIRKGLGVEGTKANLNTAAQRQESKVFKDQVAADEAVIMAAQLKKVKVVIKVQCGEDGRIFGSVTGKDISEALEKQYKFKLEKKNIRLKSPIKTLGEYDVEVWVHQQVTSTVHVSVVAE</sequence>
<dbReference type="STRING" id="742743.HMPREF9453_01275"/>
<evidence type="ECO:0000313" key="10">
    <source>
        <dbReference type="EMBL" id="EHO62683.1"/>
    </source>
</evidence>
<dbReference type="InterPro" id="IPR020070">
    <property type="entry name" value="Ribosomal_bL9_N"/>
</dbReference>
<dbReference type="GO" id="GO:1990904">
    <property type="term" value="C:ribonucleoprotein complex"/>
    <property type="evidence" value="ECO:0007669"/>
    <property type="project" value="UniProtKB-KW"/>
</dbReference>
<dbReference type="PATRIC" id="fig|742743.3.peg.1294"/>
<dbReference type="InterPro" id="IPR036935">
    <property type="entry name" value="Ribosomal_bL9_N_sf"/>
</dbReference>
<dbReference type="Pfam" id="PF01281">
    <property type="entry name" value="Ribosomal_L9_N"/>
    <property type="match status" value="1"/>
</dbReference>
<dbReference type="Proteomes" id="UP000003277">
    <property type="component" value="Unassembled WGS sequence"/>
</dbReference>
<dbReference type="InterPro" id="IPR020594">
    <property type="entry name" value="Ribosomal_bL9_bac/chp"/>
</dbReference>
<dbReference type="NCBIfam" id="TIGR00158">
    <property type="entry name" value="L9"/>
    <property type="match status" value="1"/>
</dbReference>
<evidence type="ECO:0000256" key="5">
    <source>
        <dbReference type="ARBA" id="ARBA00023274"/>
    </source>
</evidence>
<keyword evidence="11" id="KW-1185">Reference proteome</keyword>
<dbReference type="HOGENOM" id="CLU_078938_3_0_9"/>
<name>H1D0Y7_9FIRM</name>
<evidence type="ECO:0000256" key="6">
    <source>
        <dbReference type="ARBA" id="ARBA00035292"/>
    </source>
</evidence>
<dbReference type="Gene3D" id="3.40.5.10">
    <property type="entry name" value="Ribosomal protein L9, N-terminal domain"/>
    <property type="match status" value="1"/>
</dbReference>
<comment type="caution">
    <text evidence="10">The sequence shown here is derived from an EMBL/GenBank/DDBJ whole genome shotgun (WGS) entry which is preliminary data.</text>
</comment>
<dbReference type="InterPro" id="IPR036791">
    <property type="entry name" value="Ribosomal_bL9_C_sf"/>
</dbReference>
<dbReference type="SUPFAM" id="SSF55653">
    <property type="entry name" value="Ribosomal protein L9 C-domain"/>
    <property type="match status" value="1"/>
</dbReference>
<evidence type="ECO:0000259" key="8">
    <source>
        <dbReference type="Pfam" id="PF01281"/>
    </source>
</evidence>
<dbReference type="InterPro" id="IPR009027">
    <property type="entry name" value="Ribosomal_bL9/RNase_H1_N"/>
</dbReference>
<evidence type="ECO:0000256" key="1">
    <source>
        <dbReference type="ARBA" id="ARBA00010605"/>
    </source>
</evidence>
<evidence type="ECO:0000256" key="2">
    <source>
        <dbReference type="ARBA" id="ARBA00022730"/>
    </source>
</evidence>
<dbReference type="OrthoDB" id="9788336at2"/>
<comment type="similarity">
    <text evidence="1 7">Belongs to the bacterial ribosomal protein bL9 family.</text>
</comment>
<feature type="domain" description="Ribosomal protein L9" evidence="8">
    <location>
        <begin position="1"/>
        <end position="45"/>
    </location>
</feature>
<keyword evidence="3 7" id="KW-0694">RNA-binding</keyword>
<organism evidence="10 11">
    <name type="scientific">Dialister succinatiphilus YIT 11850</name>
    <dbReference type="NCBI Taxonomy" id="742743"/>
    <lineage>
        <taxon>Bacteria</taxon>
        <taxon>Bacillati</taxon>
        <taxon>Bacillota</taxon>
        <taxon>Negativicutes</taxon>
        <taxon>Veillonellales</taxon>
        <taxon>Veillonellaceae</taxon>
        <taxon>Dialister</taxon>
    </lineage>
</organism>
<keyword evidence="5 7" id="KW-0687">Ribonucleoprotein</keyword>
<dbReference type="InterPro" id="IPR020069">
    <property type="entry name" value="Ribosomal_bL9_C"/>
</dbReference>
<dbReference type="Gene3D" id="3.10.430.100">
    <property type="entry name" value="Ribosomal protein L9, C-terminal domain"/>
    <property type="match status" value="1"/>
</dbReference>
<proteinExistence type="inferred from homology"/>
<dbReference type="EMBL" id="ADLT01000045">
    <property type="protein sequence ID" value="EHO62683.1"/>
    <property type="molecule type" value="Genomic_DNA"/>
</dbReference>
<evidence type="ECO:0000259" key="9">
    <source>
        <dbReference type="Pfam" id="PF03948"/>
    </source>
</evidence>
<feature type="domain" description="Large ribosomal subunit protein bL9 C-terminal" evidence="9">
    <location>
        <begin position="64"/>
        <end position="147"/>
    </location>
</feature>
<dbReference type="InterPro" id="IPR000244">
    <property type="entry name" value="Ribosomal_bL9"/>
</dbReference>
<dbReference type="RefSeq" id="WP_008859769.1">
    <property type="nucleotide sequence ID" value="NZ_JH591188.1"/>
</dbReference>
<dbReference type="GO" id="GO:0005840">
    <property type="term" value="C:ribosome"/>
    <property type="evidence" value="ECO:0007669"/>
    <property type="project" value="UniProtKB-KW"/>
</dbReference>
<reference evidence="10 11" key="1">
    <citation type="submission" date="2011-11" db="EMBL/GenBank/DDBJ databases">
        <title>The Genome Sequence of Dialister succinatiphilus YIT 11850.</title>
        <authorList>
            <consortium name="The Broad Institute Genome Sequencing Platform"/>
            <person name="Earl A."/>
            <person name="Ward D."/>
            <person name="Feldgarden M."/>
            <person name="Gevers D."/>
            <person name="Morotomi M."/>
            <person name="Young S.K."/>
            <person name="Zeng Q."/>
            <person name="Gargeya S."/>
            <person name="Fitzgerald M."/>
            <person name="Haas B."/>
            <person name="Abouelleil A."/>
            <person name="Alvarado L."/>
            <person name="Arachchi H.M."/>
            <person name="Berlin A."/>
            <person name="Brown A."/>
            <person name="Chapman S.B."/>
            <person name="Dunbar C."/>
            <person name="Gearin G."/>
            <person name="Goldberg J."/>
            <person name="Griggs A."/>
            <person name="Gujja S."/>
            <person name="Heiman D."/>
            <person name="Howarth C."/>
            <person name="Lui A."/>
            <person name="MacDonald P.J.P."/>
            <person name="Montmayeur A."/>
            <person name="Murphy C."/>
            <person name="Neiman D."/>
            <person name="Pearson M."/>
            <person name="Priest M."/>
            <person name="Roberts A."/>
            <person name="Saif S."/>
            <person name="Shea T."/>
            <person name="Sisk P."/>
            <person name="Stolte C."/>
            <person name="Sykes S."/>
            <person name="Wortman J."/>
            <person name="Nusbaum C."/>
            <person name="Birren B."/>
        </authorList>
    </citation>
    <scope>NUCLEOTIDE SEQUENCE [LARGE SCALE GENOMIC DNA]</scope>
    <source>
        <strain evidence="10 11">YIT 11850</strain>
    </source>
</reference>
<dbReference type="SUPFAM" id="SSF55658">
    <property type="entry name" value="L9 N-domain-like"/>
    <property type="match status" value="1"/>
</dbReference>
<evidence type="ECO:0000256" key="4">
    <source>
        <dbReference type="ARBA" id="ARBA00022980"/>
    </source>
</evidence>
<protein>
    <recommendedName>
        <fullName evidence="6 7">Large ribosomal subunit protein bL9</fullName>
    </recommendedName>
</protein>
<evidence type="ECO:0000256" key="7">
    <source>
        <dbReference type="HAMAP-Rule" id="MF_00503"/>
    </source>
</evidence>
<dbReference type="HAMAP" id="MF_00503">
    <property type="entry name" value="Ribosomal_bL9"/>
    <property type="match status" value="1"/>
</dbReference>
<dbReference type="PANTHER" id="PTHR21368">
    <property type="entry name" value="50S RIBOSOMAL PROTEIN L9"/>
    <property type="match status" value="1"/>
</dbReference>
<dbReference type="GO" id="GO:0019843">
    <property type="term" value="F:rRNA binding"/>
    <property type="evidence" value="ECO:0007669"/>
    <property type="project" value="UniProtKB-UniRule"/>
</dbReference>
<keyword evidence="2 7" id="KW-0699">rRNA-binding</keyword>
<dbReference type="GO" id="GO:0003735">
    <property type="term" value="F:structural constituent of ribosome"/>
    <property type="evidence" value="ECO:0007669"/>
    <property type="project" value="InterPro"/>
</dbReference>
<evidence type="ECO:0000256" key="3">
    <source>
        <dbReference type="ARBA" id="ARBA00022884"/>
    </source>
</evidence>
<dbReference type="Pfam" id="PF03948">
    <property type="entry name" value="Ribosomal_L9_C"/>
    <property type="match status" value="1"/>
</dbReference>
<accession>H1D0Y7</accession>
<keyword evidence="4 7" id="KW-0689">Ribosomal protein</keyword>
<evidence type="ECO:0000313" key="11">
    <source>
        <dbReference type="Proteomes" id="UP000003277"/>
    </source>
</evidence>
<dbReference type="eggNOG" id="COG0359">
    <property type="taxonomic scope" value="Bacteria"/>
</dbReference>